<keyword evidence="4 10" id="KW-0812">Transmembrane</keyword>
<accession>A0A1J5R4Q2</accession>
<dbReference type="EMBL" id="MLJW01000276">
    <property type="protein sequence ID" value="OIQ90918.1"/>
    <property type="molecule type" value="Genomic_DNA"/>
</dbReference>
<evidence type="ECO:0000256" key="3">
    <source>
        <dbReference type="ARBA" id="ARBA00022670"/>
    </source>
</evidence>
<dbReference type="InterPro" id="IPR001478">
    <property type="entry name" value="PDZ"/>
</dbReference>
<evidence type="ECO:0000256" key="5">
    <source>
        <dbReference type="ARBA" id="ARBA00022801"/>
    </source>
</evidence>
<name>A0A1J5R4Q2_9ZZZZ</name>
<gene>
    <name evidence="12" type="primary">mmpA_1</name>
    <name evidence="12" type="ORF">GALL_271920</name>
</gene>
<organism evidence="12">
    <name type="scientific">mine drainage metagenome</name>
    <dbReference type="NCBI Taxonomy" id="410659"/>
    <lineage>
        <taxon>unclassified sequences</taxon>
        <taxon>metagenomes</taxon>
        <taxon>ecological metagenomes</taxon>
    </lineage>
</organism>
<comment type="cofactor">
    <cofactor evidence="1">
        <name>Zn(2+)</name>
        <dbReference type="ChEBI" id="CHEBI:29105"/>
    </cofactor>
</comment>
<feature type="transmembrane region" description="Helical" evidence="10">
    <location>
        <begin position="344"/>
        <end position="361"/>
    </location>
</feature>
<evidence type="ECO:0000256" key="2">
    <source>
        <dbReference type="ARBA" id="ARBA00004141"/>
    </source>
</evidence>
<dbReference type="GO" id="GO:0016020">
    <property type="term" value="C:membrane"/>
    <property type="evidence" value="ECO:0007669"/>
    <property type="project" value="UniProtKB-SubCell"/>
</dbReference>
<dbReference type="InterPro" id="IPR041489">
    <property type="entry name" value="PDZ_6"/>
</dbReference>
<evidence type="ECO:0000256" key="6">
    <source>
        <dbReference type="ARBA" id="ARBA00022833"/>
    </source>
</evidence>
<dbReference type="InterPro" id="IPR004387">
    <property type="entry name" value="Pept_M50_Zn"/>
</dbReference>
<proteinExistence type="predicted"/>
<sequence>MAELVHWIWGNIIVFLMILTVVVFVHEFGHFLFARLFGVRIETFSIGFGPELFGRTARNGTRWRVSLLPLGGYVKMLGDADAASTPGSLEHLTDEERAQTFQSRRLWQKALIIAAGPLFNLLFGLMVATLGFALMGEVVMAPVVGGVSPGSAAAAAGIKAGDRILSAQGQPISRFQDLQITVALTTGGPVTLVLRRDGHDLTVVATPRMTELKDAFGHVQRRPLLGVRSDPAASEVVHHGPVSAFLAACHETGSMISATLTGVGQMLMGQRSTDDLSGPIRIAKRAGEAVQVGFGGVVFYIFLLSINLGLINLFPVPMLDGGHLLFYGVEALFRRPLPDRVKEYGFRIGLFLVLALMLLATRNDVMDLVRGG</sequence>
<keyword evidence="9 10" id="KW-0472">Membrane</keyword>
<comment type="caution">
    <text evidence="12">The sequence shown here is derived from an EMBL/GenBank/DDBJ whole genome shotgun (WGS) entry which is preliminary data.</text>
</comment>
<dbReference type="Pfam" id="PF02163">
    <property type="entry name" value="Peptidase_M50"/>
    <property type="match status" value="1"/>
</dbReference>
<dbReference type="PROSITE" id="PS50106">
    <property type="entry name" value="PDZ"/>
    <property type="match status" value="1"/>
</dbReference>
<dbReference type="PANTHER" id="PTHR42837:SF2">
    <property type="entry name" value="MEMBRANE METALLOPROTEASE ARASP2, CHLOROPLASTIC-RELATED"/>
    <property type="match status" value="1"/>
</dbReference>
<dbReference type="NCBIfam" id="TIGR00054">
    <property type="entry name" value="RIP metalloprotease RseP"/>
    <property type="match status" value="1"/>
</dbReference>
<dbReference type="CDD" id="cd23081">
    <property type="entry name" value="cpPDZ_EcRseP-like"/>
    <property type="match status" value="1"/>
</dbReference>
<dbReference type="InterPro" id="IPR036034">
    <property type="entry name" value="PDZ_sf"/>
</dbReference>
<evidence type="ECO:0000256" key="4">
    <source>
        <dbReference type="ARBA" id="ARBA00022692"/>
    </source>
</evidence>
<evidence type="ECO:0000313" key="12">
    <source>
        <dbReference type="EMBL" id="OIQ90918.1"/>
    </source>
</evidence>
<comment type="subcellular location">
    <subcellularLocation>
        <location evidence="2">Membrane</location>
        <topology evidence="2">Multi-pass membrane protein</topology>
    </subcellularLocation>
</comment>
<keyword evidence="8 12" id="KW-0482">Metalloprotease</keyword>
<evidence type="ECO:0000256" key="10">
    <source>
        <dbReference type="SAM" id="Phobius"/>
    </source>
</evidence>
<protein>
    <submittedName>
        <fullName evidence="12">Metalloprotease MmpA</fullName>
        <ecNumber evidence="12">3.4.24.-</ecNumber>
    </submittedName>
</protein>
<evidence type="ECO:0000259" key="11">
    <source>
        <dbReference type="PROSITE" id="PS50106"/>
    </source>
</evidence>
<dbReference type="Gene3D" id="2.30.42.10">
    <property type="match status" value="1"/>
</dbReference>
<dbReference type="GO" id="GO:0004222">
    <property type="term" value="F:metalloendopeptidase activity"/>
    <property type="evidence" value="ECO:0007669"/>
    <property type="project" value="InterPro"/>
</dbReference>
<feature type="transmembrane region" description="Helical" evidence="10">
    <location>
        <begin position="110"/>
        <end position="133"/>
    </location>
</feature>
<dbReference type="Pfam" id="PF17820">
    <property type="entry name" value="PDZ_6"/>
    <property type="match status" value="1"/>
</dbReference>
<keyword evidence="6" id="KW-0862">Zinc</keyword>
<keyword evidence="7 10" id="KW-1133">Transmembrane helix</keyword>
<dbReference type="AlphaFoldDB" id="A0A1J5R4Q2"/>
<dbReference type="CDD" id="cd06163">
    <property type="entry name" value="S2P-M50_PDZ_RseP-like"/>
    <property type="match status" value="1"/>
</dbReference>
<evidence type="ECO:0000256" key="8">
    <source>
        <dbReference type="ARBA" id="ARBA00023049"/>
    </source>
</evidence>
<keyword evidence="5 12" id="KW-0378">Hydrolase</keyword>
<dbReference type="GO" id="GO:0006508">
    <property type="term" value="P:proteolysis"/>
    <property type="evidence" value="ECO:0007669"/>
    <property type="project" value="UniProtKB-KW"/>
</dbReference>
<evidence type="ECO:0000256" key="9">
    <source>
        <dbReference type="ARBA" id="ARBA00023136"/>
    </source>
</evidence>
<evidence type="ECO:0000256" key="1">
    <source>
        <dbReference type="ARBA" id="ARBA00001947"/>
    </source>
</evidence>
<evidence type="ECO:0000256" key="7">
    <source>
        <dbReference type="ARBA" id="ARBA00022989"/>
    </source>
</evidence>
<feature type="transmembrane region" description="Helical" evidence="10">
    <location>
        <begin position="289"/>
        <end position="314"/>
    </location>
</feature>
<dbReference type="PANTHER" id="PTHR42837">
    <property type="entry name" value="REGULATOR OF SIGMA-E PROTEASE RSEP"/>
    <property type="match status" value="1"/>
</dbReference>
<feature type="transmembrane region" description="Helical" evidence="10">
    <location>
        <begin position="6"/>
        <end position="25"/>
    </location>
</feature>
<dbReference type="InterPro" id="IPR008915">
    <property type="entry name" value="Peptidase_M50"/>
</dbReference>
<dbReference type="SUPFAM" id="SSF50156">
    <property type="entry name" value="PDZ domain-like"/>
    <property type="match status" value="1"/>
</dbReference>
<feature type="domain" description="PDZ" evidence="11">
    <location>
        <begin position="130"/>
        <end position="198"/>
    </location>
</feature>
<keyword evidence="3 12" id="KW-0645">Protease</keyword>
<reference evidence="12" key="1">
    <citation type="submission" date="2016-10" db="EMBL/GenBank/DDBJ databases">
        <title>Sequence of Gallionella enrichment culture.</title>
        <authorList>
            <person name="Poehlein A."/>
            <person name="Muehling M."/>
            <person name="Daniel R."/>
        </authorList>
    </citation>
    <scope>NUCLEOTIDE SEQUENCE</scope>
</reference>
<dbReference type="SMART" id="SM00228">
    <property type="entry name" value="PDZ"/>
    <property type="match status" value="1"/>
</dbReference>
<dbReference type="EC" id="3.4.24.-" evidence="12"/>